<comment type="caution">
    <text evidence="1">The sequence shown here is derived from an EMBL/GenBank/DDBJ whole genome shotgun (WGS) entry which is preliminary data.</text>
</comment>
<accession>A0A0F9DAW2</accession>
<reference evidence="1" key="1">
    <citation type="journal article" date="2015" name="Nature">
        <title>Complex archaea that bridge the gap between prokaryotes and eukaryotes.</title>
        <authorList>
            <person name="Spang A."/>
            <person name="Saw J.H."/>
            <person name="Jorgensen S.L."/>
            <person name="Zaremba-Niedzwiedzka K."/>
            <person name="Martijn J."/>
            <person name="Lind A.E."/>
            <person name="van Eijk R."/>
            <person name="Schleper C."/>
            <person name="Guy L."/>
            <person name="Ettema T.J."/>
        </authorList>
    </citation>
    <scope>NUCLEOTIDE SEQUENCE</scope>
</reference>
<dbReference type="EMBL" id="LAZR01029683">
    <property type="protein sequence ID" value="KKL58838.1"/>
    <property type="molecule type" value="Genomic_DNA"/>
</dbReference>
<protein>
    <submittedName>
        <fullName evidence="1">Uncharacterized protein</fullName>
    </submittedName>
</protein>
<evidence type="ECO:0000313" key="1">
    <source>
        <dbReference type="EMBL" id="KKL58838.1"/>
    </source>
</evidence>
<dbReference type="AlphaFoldDB" id="A0A0F9DAW2"/>
<organism evidence="1">
    <name type="scientific">marine sediment metagenome</name>
    <dbReference type="NCBI Taxonomy" id="412755"/>
    <lineage>
        <taxon>unclassified sequences</taxon>
        <taxon>metagenomes</taxon>
        <taxon>ecological metagenomes</taxon>
    </lineage>
</organism>
<proteinExistence type="predicted"/>
<gene>
    <name evidence="1" type="ORF">LCGC14_2221380</name>
</gene>
<sequence length="73" mass="9081">MIKLGVTRLKLKFGRKYYKFHISRSTEVLAKREVKKLREKRISGQYVTRKDYFYPHNIVYKVYKRKRKKLKKN</sequence>
<name>A0A0F9DAW2_9ZZZZ</name>